<dbReference type="PANTHER" id="PTHR13932">
    <property type="entry name" value="COPROPORPHYRINIGEN III OXIDASE"/>
    <property type="match status" value="1"/>
</dbReference>
<dbReference type="SMART" id="SM00729">
    <property type="entry name" value="Elp3"/>
    <property type="match status" value="1"/>
</dbReference>
<dbReference type="InterPro" id="IPR034505">
    <property type="entry name" value="Coproporphyrinogen-III_oxidase"/>
</dbReference>
<evidence type="ECO:0000256" key="2">
    <source>
        <dbReference type="ARBA" id="ARBA00004785"/>
    </source>
</evidence>
<dbReference type="Pfam" id="PF04055">
    <property type="entry name" value="Radical_SAM"/>
    <property type="match status" value="1"/>
</dbReference>
<dbReference type="SUPFAM" id="SSF102114">
    <property type="entry name" value="Radical SAM enzymes"/>
    <property type="match status" value="1"/>
</dbReference>
<dbReference type="InterPro" id="IPR023404">
    <property type="entry name" value="rSAM_horseshoe"/>
</dbReference>
<dbReference type="Gene3D" id="3.80.30.20">
    <property type="entry name" value="tm_1862 like domain"/>
    <property type="match status" value="1"/>
</dbReference>
<evidence type="ECO:0000256" key="11">
    <source>
        <dbReference type="ARBA" id="ARBA00023014"/>
    </source>
</evidence>
<protein>
    <recommendedName>
        <fullName evidence="15">Coproporphyrinogen-III oxidase</fullName>
        <ecNumber evidence="15">1.3.98.3</ecNumber>
    </recommendedName>
</protein>
<dbReference type="NCBIfam" id="TIGR00538">
    <property type="entry name" value="hemN"/>
    <property type="match status" value="1"/>
</dbReference>
<evidence type="ECO:0000256" key="3">
    <source>
        <dbReference type="ARBA" id="ARBA00005493"/>
    </source>
</evidence>
<name>A0ABW3H813_9SPHN</name>
<proteinExistence type="inferred from homology"/>
<dbReference type="Gene3D" id="1.10.10.920">
    <property type="match status" value="1"/>
</dbReference>
<reference evidence="18" key="1">
    <citation type="journal article" date="2019" name="Int. J. Syst. Evol. Microbiol.">
        <title>The Global Catalogue of Microorganisms (GCM) 10K type strain sequencing project: providing services to taxonomists for standard genome sequencing and annotation.</title>
        <authorList>
            <consortium name="The Broad Institute Genomics Platform"/>
            <consortium name="The Broad Institute Genome Sequencing Center for Infectious Disease"/>
            <person name="Wu L."/>
            <person name="Ma J."/>
        </authorList>
    </citation>
    <scope>NUCLEOTIDE SEQUENCE [LARGE SCALE GENOMIC DNA]</scope>
    <source>
        <strain evidence="18">CCUG 62982</strain>
    </source>
</reference>
<keyword evidence="8 15" id="KW-0479">Metal-binding</keyword>
<keyword evidence="18" id="KW-1185">Reference proteome</keyword>
<comment type="cofactor">
    <cofactor evidence="15">
        <name>[4Fe-4S] cluster</name>
        <dbReference type="ChEBI" id="CHEBI:49883"/>
    </cofactor>
    <text evidence="15">Binds 1 [4Fe-4S] cluster. The cluster is coordinated with 3 cysteines and an exchangeable S-adenosyl-L-methionine.</text>
</comment>
<dbReference type="CDD" id="cd01335">
    <property type="entry name" value="Radical_SAM"/>
    <property type="match status" value="1"/>
</dbReference>
<dbReference type="InterPro" id="IPR004558">
    <property type="entry name" value="Coprogen_oxidase_HemN"/>
</dbReference>
<evidence type="ECO:0000256" key="9">
    <source>
        <dbReference type="ARBA" id="ARBA00023002"/>
    </source>
</evidence>
<evidence type="ECO:0000256" key="1">
    <source>
        <dbReference type="ARBA" id="ARBA00004496"/>
    </source>
</evidence>
<keyword evidence="10 15" id="KW-0408">Iron</keyword>
<dbReference type="PROSITE" id="PS51918">
    <property type="entry name" value="RADICAL_SAM"/>
    <property type="match status" value="1"/>
</dbReference>
<keyword evidence="5 15" id="KW-0004">4Fe-4S</keyword>
<keyword evidence="7 15" id="KW-0949">S-adenosyl-L-methionine</keyword>
<dbReference type="Proteomes" id="UP001596977">
    <property type="component" value="Unassembled WGS sequence"/>
</dbReference>
<evidence type="ECO:0000256" key="10">
    <source>
        <dbReference type="ARBA" id="ARBA00023004"/>
    </source>
</evidence>
<organism evidence="17 18">
    <name type="scientific">Sphingomonas canadensis</name>
    <dbReference type="NCBI Taxonomy" id="1219257"/>
    <lineage>
        <taxon>Bacteria</taxon>
        <taxon>Pseudomonadati</taxon>
        <taxon>Pseudomonadota</taxon>
        <taxon>Alphaproteobacteria</taxon>
        <taxon>Sphingomonadales</taxon>
        <taxon>Sphingomonadaceae</taxon>
        <taxon>Sphingomonas</taxon>
    </lineage>
</organism>
<keyword evidence="6 15" id="KW-0963">Cytoplasm</keyword>
<comment type="catalytic activity">
    <reaction evidence="14 15">
        <text>coproporphyrinogen III + 2 S-adenosyl-L-methionine = protoporphyrinogen IX + 2 5'-deoxyadenosine + 2 L-methionine + 2 CO2</text>
        <dbReference type="Rhea" id="RHEA:15425"/>
        <dbReference type="ChEBI" id="CHEBI:16526"/>
        <dbReference type="ChEBI" id="CHEBI:17319"/>
        <dbReference type="ChEBI" id="CHEBI:57307"/>
        <dbReference type="ChEBI" id="CHEBI:57309"/>
        <dbReference type="ChEBI" id="CHEBI:57844"/>
        <dbReference type="ChEBI" id="CHEBI:59789"/>
        <dbReference type="EC" id="1.3.98.3"/>
    </reaction>
</comment>
<comment type="caution">
    <text evidence="17">The sequence shown here is derived from an EMBL/GenBank/DDBJ whole genome shotgun (WGS) entry which is preliminary data.</text>
</comment>
<keyword evidence="12 15" id="KW-0627">Porphyrin biosynthesis</keyword>
<evidence type="ECO:0000256" key="4">
    <source>
        <dbReference type="ARBA" id="ARBA00011245"/>
    </source>
</evidence>
<evidence type="ECO:0000256" key="13">
    <source>
        <dbReference type="ARBA" id="ARBA00024295"/>
    </source>
</evidence>
<comment type="similarity">
    <text evidence="3 15">Belongs to the anaerobic coproporphyrinogen-III oxidase family.</text>
</comment>
<evidence type="ECO:0000256" key="8">
    <source>
        <dbReference type="ARBA" id="ARBA00022723"/>
    </source>
</evidence>
<dbReference type="SFLD" id="SFLDS00029">
    <property type="entry name" value="Radical_SAM"/>
    <property type="match status" value="1"/>
</dbReference>
<comment type="subcellular location">
    <subcellularLocation>
        <location evidence="1 15">Cytoplasm</location>
    </subcellularLocation>
</comment>
<gene>
    <name evidence="17" type="primary">hemN</name>
    <name evidence="17" type="ORF">ACFQ1E_09445</name>
</gene>
<evidence type="ECO:0000256" key="15">
    <source>
        <dbReference type="PIRNR" id="PIRNR000167"/>
    </source>
</evidence>
<evidence type="ECO:0000256" key="5">
    <source>
        <dbReference type="ARBA" id="ARBA00022485"/>
    </source>
</evidence>
<dbReference type="InterPro" id="IPR058240">
    <property type="entry name" value="rSAM_sf"/>
</dbReference>
<dbReference type="InterPro" id="IPR006638">
    <property type="entry name" value="Elp3/MiaA/NifB-like_rSAM"/>
</dbReference>
<evidence type="ECO:0000256" key="12">
    <source>
        <dbReference type="ARBA" id="ARBA00023244"/>
    </source>
</evidence>
<keyword evidence="11 15" id="KW-0411">Iron-sulfur</keyword>
<evidence type="ECO:0000256" key="7">
    <source>
        <dbReference type="ARBA" id="ARBA00022691"/>
    </source>
</evidence>
<comment type="function">
    <text evidence="13">Involved in the heme biosynthesis. Catalyzes the anaerobic oxidative decarboxylation of propionate groups of rings A and B of coproporphyrinogen III to yield the vinyl groups in protoporphyrinogen IX.</text>
</comment>
<dbReference type="EC" id="1.3.98.3" evidence="15"/>
<comment type="pathway">
    <text evidence="2 15">Porphyrin-containing compound metabolism; protoporphyrin-IX biosynthesis; protoporphyrinogen-IX from coproporphyrinogen-III (AdoMet route): step 1/1.</text>
</comment>
<feature type="domain" description="Radical SAM core" evidence="16">
    <location>
        <begin position="44"/>
        <end position="278"/>
    </location>
</feature>
<accession>A0ABW3H813</accession>
<keyword evidence="9 15" id="KW-0560">Oxidoreductase</keyword>
<comment type="subunit">
    <text evidence="4">Monomer.</text>
</comment>
<evidence type="ECO:0000256" key="6">
    <source>
        <dbReference type="ARBA" id="ARBA00022490"/>
    </source>
</evidence>
<dbReference type="InterPro" id="IPR007197">
    <property type="entry name" value="rSAM"/>
</dbReference>
<dbReference type="PANTHER" id="PTHR13932:SF6">
    <property type="entry name" value="OXYGEN-INDEPENDENT COPROPORPHYRINOGEN III OXIDASE"/>
    <property type="match status" value="1"/>
</dbReference>
<evidence type="ECO:0000259" key="16">
    <source>
        <dbReference type="PROSITE" id="PS51918"/>
    </source>
</evidence>
<dbReference type="GO" id="GO:0051989">
    <property type="term" value="F:coproporphyrinogen dehydrogenase activity"/>
    <property type="evidence" value="ECO:0007669"/>
    <property type="project" value="UniProtKB-EC"/>
</dbReference>
<dbReference type="RefSeq" id="WP_264943928.1">
    <property type="nucleotide sequence ID" value="NZ_JAPDRA010000003.1"/>
</dbReference>
<dbReference type="EMBL" id="JBHTJG010000003">
    <property type="protein sequence ID" value="MFD0946560.1"/>
    <property type="molecule type" value="Genomic_DNA"/>
</dbReference>
<evidence type="ECO:0000256" key="14">
    <source>
        <dbReference type="ARBA" id="ARBA00048321"/>
    </source>
</evidence>
<sequence>MSLKAEILARYADRQLPRYTSYPTAPHFTAEIDAATHRAWLAALPADDPVSLYLHLPFCRAMCWYCGCNTSVTTREEPVLRYLDSLEREIAWVADAAPAGLPAAHVHFGGGTPSLIPPDRFVALMRLLRDRFRLTGDAEVAIEIDPRTLDEAMVAALAEGGVNRASLGVQSFDPAVQRAINRVQSLGQTHEAVTRLRAAGINGLSFDLIYGLPHQTTGSCRETALAAAALGPDRLSVFGYAHVPGFKQHQRRIDEAALPGARERFEQAEAIAEVLADAGYVRIGLDHFARPEDALARAFAEGRMHRNFQGYTTDACATLIGFGASSIGRLPQGYLQNAPRVPDYQARVAEQGSAVVRGCRFQGEDLTRAAIIERLMCDYRADMDGLKPPEELAELESDGLVRREGNVVAIPDDARPLVRVVAAAFDEYLGRGQARHSRAV</sequence>
<evidence type="ECO:0000313" key="17">
    <source>
        <dbReference type="EMBL" id="MFD0946560.1"/>
    </source>
</evidence>
<dbReference type="PIRSF" id="PIRSF000167">
    <property type="entry name" value="HemN"/>
    <property type="match status" value="1"/>
</dbReference>
<evidence type="ECO:0000313" key="18">
    <source>
        <dbReference type="Proteomes" id="UP001596977"/>
    </source>
</evidence>
<dbReference type="SFLD" id="SFLDG01065">
    <property type="entry name" value="anaerobic_coproporphyrinogen-I"/>
    <property type="match status" value="1"/>
</dbReference>